<accession>A0A6G3T266</accession>
<dbReference type="RefSeq" id="WP_079191023.1">
    <property type="nucleotide sequence ID" value="NZ_CP086102.1"/>
</dbReference>
<feature type="chain" id="PRO_5038598217" description="DUF3558 domain-containing protein" evidence="1">
    <location>
        <begin position="22"/>
        <end position="220"/>
    </location>
</feature>
<proteinExistence type="predicted"/>
<name>A0A6G3T266_STRAQ</name>
<dbReference type="EMBL" id="JAAGMK010000948">
    <property type="protein sequence ID" value="NEB89072.1"/>
    <property type="molecule type" value="Genomic_DNA"/>
</dbReference>
<gene>
    <name evidence="2" type="ORF">G3I43_33660</name>
</gene>
<dbReference type="PROSITE" id="PS51257">
    <property type="entry name" value="PROKAR_LIPOPROTEIN"/>
    <property type="match status" value="1"/>
</dbReference>
<keyword evidence="1" id="KW-0732">Signal</keyword>
<protein>
    <recommendedName>
        <fullName evidence="3">DUF3558 domain-containing protein</fullName>
    </recommendedName>
</protein>
<feature type="signal peptide" evidence="1">
    <location>
        <begin position="1"/>
        <end position="21"/>
    </location>
</feature>
<evidence type="ECO:0000256" key="1">
    <source>
        <dbReference type="SAM" id="SignalP"/>
    </source>
</evidence>
<reference evidence="2" key="1">
    <citation type="submission" date="2020-01" db="EMBL/GenBank/DDBJ databases">
        <title>Insect and environment-associated Actinomycetes.</title>
        <authorList>
            <person name="Currrie C."/>
            <person name="Chevrette M."/>
            <person name="Carlson C."/>
            <person name="Stubbendieck R."/>
            <person name="Wendt-Pienkowski E."/>
        </authorList>
    </citation>
    <scope>NUCLEOTIDE SEQUENCE</scope>
    <source>
        <strain evidence="2">SID505</strain>
    </source>
</reference>
<evidence type="ECO:0008006" key="3">
    <source>
        <dbReference type="Google" id="ProtNLM"/>
    </source>
</evidence>
<organism evidence="2">
    <name type="scientific">Streptomyces anulatus</name>
    <name type="common">Streptomyces chrysomallus</name>
    <dbReference type="NCBI Taxonomy" id="1892"/>
    <lineage>
        <taxon>Bacteria</taxon>
        <taxon>Bacillati</taxon>
        <taxon>Actinomycetota</taxon>
        <taxon>Actinomycetes</taxon>
        <taxon>Kitasatosporales</taxon>
        <taxon>Streptomycetaceae</taxon>
        <taxon>Streptomyces</taxon>
    </lineage>
</organism>
<comment type="caution">
    <text evidence="2">The sequence shown here is derived from an EMBL/GenBank/DDBJ whole genome shotgun (WGS) entry which is preliminary data.</text>
</comment>
<dbReference type="AlphaFoldDB" id="A0A6G3T266"/>
<sequence>MRAGGRACSVGVVVAGLLAFAAVGCSGDGKAGATGERPTEAIDLCGGEAVSAEAAESLKVITGSSRFDESDEDSTVVHAAKQLSQEFTSSVTGDGDICMVFAVDAAQSDRLEVTWELASGPPQGEPAPKFTVLPMGERTLTASDAAVVQFACRSAKLPGSTPAQVKIGVERWSPEEPEGDPEKLKDAYATVAHSVSLAMAKELGCENNGGLKDRPSLDPA</sequence>
<evidence type="ECO:0000313" key="2">
    <source>
        <dbReference type="EMBL" id="NEB89072.1"/>
    </source>
</evidence>